<comment type="similarity">
    <text evidence="1 2">Belongs to the YPI1 family.</text>
</comment>
<evidence type="ECO:0000256" key="1">
    <source>
        <dbReference type="ARBA" id="ARBA00005605"/>
    </source>
</evidence>
<dbReference type="Pfam" id="PF07491">
    <property type="entry name" value="PPI_Ypi1"/>
    <property type="match status" value="1"/>
</dbReference>
<dbReference type="HOGENOM" id="CLU_2722830_0_0_1"/>
<dbReference type="VEuPathDB" id="MicrosporidiaDB:NAPIS_ORF00100"/>
<dbReference type="GO" id="GO:0004865">
    <property type="term" value="F:protein serine/threonine phosphatase inhibitor activity"/>
    <property type="evidence" value="ECO:0007669"/>
    <property type="project" value="UniProtKB-UniRule"/>
</dbReference>
<comment type="function">
    <text evidence="2">Regulator of type 1 phosphatases which maintains protein phosphatase activity under strict control.</text>
</comment>
<dbReference type="EMBL" id="KE646889">
    <property type="protein sequence ID" value="EQB62322.1"/>
    <property type="molecule type" value="Genomic_DNA"/>
</dbReference>
<evidence type="ECO:0000313" key="3">
    <source>
        <dbReference type="EMBL" id="EQB62322.1"/>
    </source>
</evidence>
<dbReference type="PANTHER" id="PTHR20835:SF0">
    <property type="entry name" value="E3 UBIQUITIN-PROTEIN LIGASE PPP1R11"/>
    <property type="match status" value="1"/>
</dbReference>
<reference evidence="3 4" key="1">
    <citation type="journal article" date="2013" name="BMC Genomics">
        <title>Genome sequencing and comparative genomics of honey bee microsporidia, Nosema apis reveal novel insights into host-parasite interactions.</title>
        <authorList>
            <person name="Chen Yp."/>
            <person name="Pettis J.S."/>
            <person name="Zhao Y."/>
            <person name="Liu X."/>
            <person name="Tallon L.J."/>
            <person name="Sadzewicz L.D."/>
            <person name="Li R."/>
            <person name="Zheng H."/>
            <person name="Huang S."/>
            <person name="Zhang X."/>
            <person name="Hamilton M.C."/>
            <person name="Pernal S.F."/>
            <person name="Melathopoulos A.P."/>
            <person name="Yan X."/>
            <person name="Evans J.D."/>
        </authorList>
    </citation>
    <scope>NUCLEOTIDE SEQUENCE [LARGE SCALE GENOMIC DNA]</scope>
    <source>
        <strain evidence="3 4">BRL 01</strain>
    </source>
</reference>
<evidence type="ECO:0000256" key="2">
    <source>
        <dbReference type="RuleBase" id="RU367162"/>
    </source>
</evidence>
<protein>
    <recommendedName>
        <fullName evidence="2">Type 1 phosphatases regulator</fullName>
    </recommendedName>
</protein>
<dbReference type="Proteomes" id="UP000053780">
    <property type="component" value="Unassembled WGS sequence"/>
</dbReference>
<dbReference type="GO" id="GO:0005634">
    <property type="term" value="C:nucleus"/>
    <property type="evidence" value="ECO:0007669"/>
    <property type="project" value="UniProtKB-SubCell"/>
</dbReference>
<dbReference type="GO" id="GO:0008157">
    <property type="term" value="F:protein phosphatase 1 binding"/>
    <property type="evidence" value="ECO:0007669"/>
    <property type="project" value="TreeGrafter"/>
</dbReference>
<keyword evidence="2" id="KW-0539">Nucleus</keyword>
<evidence type="ECO:0000313" key="4">
    <source>
        <dbReference type="Proteomes" id="UP000053780"/>
    </source>
</evidence>
<comment type="subcellular location">
    <subcellularLocation>
        <location evidence="2">Nucleus</location>
    </subcellularLocation>
</comment>
<name>T0L496_9MICR</name>
<dbReference type="OrthoDB" id="307488at2759"/>
<gene>
    <name evidence="3" type="ORF">NAPIS_ORF00100</name>
</gene>
<dbReference type="PANTHER" id="PTHR20835">
    <property type="entry name" value="E3 UBIQUITIN-PROTEIN LIGASE PPP1R11-RELATED"/>
    <property type="match status" value="1"/>
</dbReference>
<sequence>MTTYTETSTKLILKLKKPRRVTFTEDTIDNEHLNKKKSKLCCIFHSSGNEYLKIHNETHTLGSVLSDKIITS</sequence>
<dbReference type="InterPro" id="IPR011107">
    <property type="entry name" value="PPI_Ypi1"/>
</dbReference>
<dbReference type="AlphaFoldDB" id="T0L496"/>
<proteinExistence type="inferred from homology"/>
<keyword evidence="4" id="KW-1185">Reference proteome</keyword>
<accession>T0L496</accession>
<organism evidence="3 4">
    <name type="scientific">Vairimorpha apis BRL 01</name>
    <dbReference type="NCBI Taxonomy" id="1037528"/>
    <lineage>
        <taxon>Eukaryota</taxon>
        <taxon>Fungi</taxon>
        <taxon>Fungi incertae sedis</taxon>
        <taxon>Microsporidia</taxon>
        <taxon>Nosematidae</taxon>
        <taxon>Vairimorpha</taxon>
    </lineage>
</organism>